<gene>
    <name evidence="1" type="ORF">M119_3137</name>
</gene>
<accession>A0AB73AJ72</accession>
<evidence type="ECO:0000313" key="1">
    <source>
        <dbReference type="EMBL" id="EYB08951.1"/>
    </source>
</evidence>
<name>A0AB73AJ72_BACFG</name>
<evidence type="ECO:0000313" key="2">
    <source>
        <dbReference type="Proteomes" id="UP000021175"/>
    </source>
</evidence>
<organism evidence="1 2">
    <name type="scientific">Bacteroides fragilis str. 3783N1-6</name>
    <dbReference type="NCBI Taxonomy" id="1339310"/>
    <lineage>
        <taxon>Bacteria</taxon>
        <taxon>Pseudomonadati</taxon>
        <taxon>Bacteroidota</taxon>
        <taxon>Bacteroidia</taxon>
        <taxon>Bacteroidales</taxon>
        <taxon>Bacteroidaceae</taxon>
        <taxon>Bacteroides</taxon>
    </lineage>
</organism>
<dbReference type="EMBL" id="JGEU01000039">
    <property type="protein sequence ID" value="EYB08951.1"/>
    <property type="molecule type" value="Genomic_DNA"/>
</dbReference>
<dbReference type="Proteomes" id="UP000021175">
    <property type="component" value="Unassembled WGS sequence"/>
</dbReference>
<protein>
    <submittedName>
        <fullName evidence="1">Uncharacterized protein</fullName>
    </submittedName>
</protein>
<reference evidence="1 2" key="1">
    <citation type="submission" date="2014-02" db="EMBL/GenBank/DDBJ databases">
        <authorList>
            <person name="Sears C."/>
            <person name="Carroll K."/>
            <person name="Sack B.R."/>
            <person name="Qadri F."/>
            <person name="Myers L.L."/>
            <person name="Chung G.-T."/>
            <person name="Escheverria P."/>
            <person name="Fraser C.M."/>
            <person name="Sadzewicz L."/>
            <person name="Shefchek K.A."/>
            <person name="Tallon L."/>
            <person name="Das S.P."/>
            <person name="Daugherty S."/>
            <person name="Mongodin E.F."/>
        </authorList>
    </citation>
    <scope>NUCLEOTIDE SEQUENCE [LARGE SCALE GENOMIC DNA]</scope>
    <source>
        <strain evidence="1 2">3783N1-6</strain>
    </source>
</reference>
<dbReference type="AlphaFoldDB" id="A0AB73AJ72"/>
<proteinExistence type="predicted"/>
<sequence length="59" mass="6642">MWSSALAKVKCNRFEKEWVNQLVDGEAIFPLLTTFRKGSLTGTSSEKGDIDKIIIINIK</sequence>
<comment type="caution">
    <text evidence="1">The sequence shown here is derived from an EMBL/GenBank/DDBJ whole genome shotgun (WGS) entry which is preliminary data.</text>
</comment>